<dbReference type="AlphaFoldDB" id="A0AAV7V335"/>
<dbReference type="Proteomes" id="UP001066276">
    <property type="component" value="Chromosome 2_2"/>
</dbReference>
<keyword evidence="2" id="KW-1185">Reference proteome</keyword>
<evidence type="ECO:0000313" key="1">
    <source>
        <dbReference type="EMBL" id="KAJ1194387.1"/>
    </source>
</evidence>
<name>A0AAV7V335_PLEWA</name>
<protein>
    <submittedName>
        <fullName evidence="1">Uncharacterized protein</fullName>
    </submittedName>
</protein>
<dbReference type="EMBL" id="JANPWB010000004">
    <property type="protein sequence ID" value="KAJ1194387.1"/>
    <property type="molecule type" value="Genomic_DNA"/>
</dbReference>
<sequence length="123" mass="13310">MLAPSRSLEQPGVQSTIALSKATLFPRVSVECRQTEAVTTQGSVNKPKHRLCRAECQQTKAATTPSGVRIRVSVSLPRAVPPSFPISRVTRMLGITATSAKPRRSHLSCMTHHNHNTAVGDLD</sequence>
<comment type="caution">
    <text evidence="1">The sequence shown here is derived from an EMBL/GenBank/DDBJ whole genome shotgun (WGS) entry which is preliminary data.</text>
</comment>
<accession>A0AAV7V335</accession>
<proteinExistence type="predicted"/>
<reference evidence="1" key="1">
    <citation type="journal article" date="2022" name="bioRxiv">
        <title>Sequencing and chromosome-scale assembly of the giantPleurodeles waltlgenome.</title>
        <authorList>
            <person name="Brown T."/>
            <person name="Elewa A."/>
            <person name="Iarovenko S."/>
            <person name="Subramanian E."/>
            <person name="Araus A.J."/>
            <person name="Petzold A."/>
            <person name="Susuki M."/>
            <person name="Suzuki K.-i.T."/>
            <person name="Hayashi T."/>
            <person name="Toyoda A."/>
            <person name="Oliveira C."/>
            <person name="Osipova E."/>
            <person name="Leigh N.D."/>
            <person name="Simon A."/>
            <person name="Yun M.H."/>
        </authorList>
    </citation>
    <scope>NUCLEOTIDE SEQUENCE</scope>
    <source>
        <strain evidence="1">20211129_DDA</strain>
        <tissue evidence="1">Liver</tissue>
    </source>
</reference>
<organism evidence="1 2">
    <name type="scientific">Pleurodeles waltl</name>
    <name type="common">Iberian ribbed newt</name>
    <dbReference type="NCBI Taxonomy" id="8319"/>
    <lineage>
        <taxon>Eukaryota</taxon>
        <taxon>Metazoa</taxon>
        <taxon>Chordata</taxon>
        <taxon>Craniata</taxon>
        <taxon>Vertebrata</taxon>
        <taxon>Euteleostomi</taxon>
        <taxon>Amphibia</taxon>
        <taxon>Batrachia</taxon>
        <taxon>Caudata</taxon>
        <taxon>Salamandroidea</taxon>
        <taxon>Salamandridae</taxon>
        <taxon>Pleurodelinae</taxon>
        <taxon>Pleurodeles</taxon>
    </lineage>
</organism>
<evidence type="ECO:0000313" key="2">
    <source>
        <dbReference type="Proteomes" id="UP001066276"/>
    </source>
</evidence>
<gene>
    <name evidence="1" type="ORF">NDU88_003676</name>
</gene>